<organism evidence="1">
    <name type="scientific">marine metagenome</name>
    <dbReference type="NCBI Taxonomy" id="408172"/>
    <lineage>
        <taxon>unclassified sequences</taxon>
        <taxon>metagenomes</taxon>
        <taxon>ecological metagenomes</taxon>
    </lineage>
</organism>
<name>A0A382JAB4_9ZZZZ</name>
<proteinExistence type="predicted"/>
<sequence>MKFKILFLCGLLLIPLTIWSEEVCNLPQGCPIDENGICELCVEGENEQELEKEREEREKFWKDVNLKIYGSYGNSNFTFKGKNNTSIDRPYVNEVDYKGFAIGTRLSISPRVSYSLSHFRGTVDSVKINSDDLTNSSITDKVFTTKMDGDLSYTDFTKESLILED</sequence>
<reference evidence="1" key="1">
    <citation type="submission" date="2018-05" db="EMBL/GenBank/DDBJ databases">
        <authorList>
            <person name="Lanie J.A."/>
            <person name="Ng W.-L."/>
            <person name="Kazmierczak K.M."/>
            <person name="Andrzejewski T.M."/>
            <person name="Davidsen T.M."/>
            <person name="Wayne K.J."/>
            <person name="Tettelin H."/>
            <person name="Glass J.I."/>
            <person name="Rusch D."/>
            <person name="Podicherti R."/>
            <person name="Tsui H.-C.T."/>
            <person name="Winkler M.E."/>
        </authorList>
    </citation>
    <scope>NUCLEOTIDE SEQUENCE</scope>
</reference>
<evidence type="ECO:0000313" key="1">
    <source>
        <dbReference type="EMBL" id="SVC08043.1"/>
    </source>
</evidence>
<dbReference type="EMBL" id="UINC01072418">
    <property type="protein sequence ID" value="SVC08043.1"/>
    <property type="molecule type" value="Genomic_DNA"/>
</dbReference>
<dbReference type="AlphaFoldDB" id="A0A382JAB4"/>
<accession>A0A382JAB4</accession>
<protein>
    <submittedName>
        <fullName evidence="1">Uncharacterized protein</fullName>
    </submittedName>
</protein>
<gene>
    <name evidence="1" type="ORF">METZ01_LOCUS260897</name>
</gene>